<dbReference type="STRING" id="68223.GCA_002028425_05706"/>
<dbReference type="InterPro" id="IPR020846">
    <property type="entry name" value="MFS_dom"/>
</dbReference>
<feature type="domain" description="Major facilitator superfamily (MFS) profile" evidence="9">
    <location>
        <begin position="1"/>
        <end position="401"/>
    </location>
</feature>
<feature type="transmembrane region" description="Helical" evidence="8">
    <location>
        <begin position="47"/>
        <end position="67"/>
    </location>
</feature>
<dbReference type="GO" id="GO:0005886">
    <property type="term" value="C:plasma membrane"/>
    <property type="evidence" value="ECO:0007669"/>
    <property type="project" value="UniProtKB-SubCell"/>
</dbReference>
<feature type="transmembrane region" description="Helical" evidence="8">
    <location>
        <begin position="165"/>
        <end position="185"/>
    </location>
</feature>
<keyword evidence="11" id="KW-1185">Reference proteome</keyword>
<dbReference type="Gene3D" id="1.20.1250.20">
    <property type="entry name" value="MFS general substrate transporter like domains"/>
    <property type="match status" value="1"/>
</dbReference>
<evidence type="ECO:0000259" key="9">
    <source>
        <dbReference type="PROSITE" id="PS50850"/>
    </source>
</evidence>
<evidence type="ECO:0000313" key="10">
    <source>
        <dbReference type="EMBL" id="KJY32225.1"/>
    </source>
</evidence>
<protein>
    <recommendedName>
        <fullName evidence="9">Major facilitator superfamily (MFS) profile domain-containing protein</fullName>
    </recommendedName>
</protein>
<dbReference type="PANTHER" id="PTHR23517">
    <property type="entry name" value="RESISTANCE PROTEIN MDTM, PUTATIVE-RELATED-RELATED"/>
    <property type="match status" value="1"/>
</dbReference>
<feature type="region of interest" description="Disordered" evidence="7">
    <location>
        <begin position="405"/>
        <end position="436"/>
    </location>
</feature>
<evidence type="ECO:0000256" key="6">
    <source>
        <dbReference type="ARBA" id="ARBA00023136"/>
    </source>
</evidence>
<feature type="compositionally biased region" description="Low complexity" evidence="7">
    <location>
        <begin position="422"/>
        <end position="436"/>
    </location>
</feature>
<evidence type="ECO:0000256" key="3">
    <source>
        <dbReference type="ARBA" id="ARBA00022475"/>
    </source>
</evidence>
<evidence type="ECO:0000256" key="1">
    <source>
        <dbReference type="ARBA" id="ARBA00004651"/>
    </source>
</evidence>
<feature type="transmembrane region" description="Helical" evidence="8">
    <location>
        <begin position="138"/>
        <end position="159"/>
    </location>
</feature>
<dbReference type="PROSITE" id="PS50850">
    <property type="entry name" value="MFS"/>
    <property type="match status" value="1"/>
</dbReference>
<gene>
    <name evidence="10" type="ORF">VR44_16370</name>
</gene>
<dbReference type="AlphaFoldDB" id="A0A0F4JDE4"/>
<dbReference type="EMBL" id="JZWV01000428">
    <property type="protein sequence ID" value="KJY32225.1"/>
    <property type="molecule type" value="Genomic_DNA"/>
</dbReference>
<keyword evidence="6 8" id="KW-0472">Membrane</keyword>
<evidence type="ECO:0000313" key="11">
    <source>
        <dbReference type="Proteomes" id="UP000033551"/>
    </source>
</evidence>
<accession>A0A0F4JDE4</accession>
<dbReference type="PANTHER" id="PTHR23517:SF2">
    <property type="entry name" value="MULTIDRUG RESISTANCE PROTEIN MDTH"/>
    <property type="match status" value="1"/>
</dbReference>
<organism evidence="10 11">
    <name type="scientific">Streptomyces katrae</name>
    <dbReference type="NCBI Taxonomy" id="68223"/>
    <lineage>
        <taxon>Bacteria</taxon>
        <taxon>Bacillati</taxon>
        <taxon>Actinomycetota</taxon>
        <taxon>Actinomycetes</taxon>
        <taxon>Kitasatosporales</taxon>
        <taxon>Streptomycetaceae</taxon>
        <taxon>Streptomyces</taxon>
    </lineage>
</organism>
<keyword evidence="5 8" id="KW-1133">Transmembrane helix</keyword>
<keyword evidence="3" id="KW-1003">Cell membrane</keyword>
<dbReference type="GO" id="GO:0022857">
    <property type="term" value="F:transmembrane transporter activity"/>
    <property type="evidence" value="ECO:0007669"/>
    <property type="project" value="InterPro"/>
</dbReference>
<dbReference type="InterPro" id="IPR036259">
    <property type="entry name" value="MFS_trans_sf"/>
</dbReference>
<evidence type="ECO:0000256" key="7">
    <source>
        <dbReference type="SAM" id="MobiDB-lite"/>
    </source>
</evidence>
<dbReference type="PATRIC" id="fig|68223.7.peg.7731"/>
<feature type="transmembrane region" description="Helical" evidence="8">
    <location>
        <begin position="210"/>
        <end position="232"/>
    </location>
</feature>
<dbReference type="InterPro" id="IPR050171">
    <property type="entry name" value="MFS_Transporters"/>
</dbReference>
<dbReference type="Pfam" id="PF07690">
    <property type="entry name" value="MFS_1"/>
    <property type="match status" value="2"/>
</dbReference>
<feature type="transmembrane region" description="Helical" evidence="8">
    <location>
        <begin position="283"/>
        <end position="302"/>
    </location>
</feature>
<feature type="transmembrane region" description="Helical" evidence="8">
    <location>
        <begin position="74"/>
        <end position="93"/>
    </location>
</feature>
<dbReference type="InterPro" id="IPR011701">
    <property type="entry name" value="MFS"/>
</dbReference>
<evidence type="ECO:0000256" key="2">
    <source>
        <dbReference type="ARBA" id="ARBA00022448"/>
    </source>
</evidence>
<feature type="transmembrane region" description="Helical" evidence="8">
    <location>
        <begin position="376"/>
        <end position="394"/>
    </location>
</feature>
<feature type="transmembrane region" description="Helical" evidence="8">
    <location>
        <begin position="350"/>
        <end position="370"/>
    </location>
</feature>
<evidence type="ECO:0000256" key="4">
    <source>
        <dbReference type="ARBA" id="ARBA00022692"/>
    </source>
</evidence>
<evidence type="ECO:0000256" key="5">
    <source>
        <dbReference type="ARBA" id="ARBA00022989"/>
    </source>
</evidence>
<keyword evidence="2" id="KW-0813">Transport</keyword>
<dbReference type="Proteomes" id="UP000033551">
    <property type="component" value="Unassembled WGS sequence"/>
</dbReference>
<feature type="transmembrane region" description="Helical" evidence="8">
    <location>
        <begin position="99"/>
        <end position="117"/>
    </location>
</feature>
<comment type="caution">
    <text evidence="10">The sequence shown here is derived from an EMBL/GenBank/DDBJ whole genome shotgun (WGS) entry which is preliminary data.</text>
</comment>
<name>A0A0F4JDE4_9ACTN</name>
<evidence type="ECO:0000256" key="8">
    <source>
        <dbReference type="SAM" id="Phobius"/>
    </source>
</evidence>
<feature type="transmembrane region" description="Helical" evidence="8">
    <location>
        <begin position="252"/>
        <end position="271"/>
    </location>
</feature>
<proteinExistence type="predicted"/>
<reference evidence="10 11" key="1">
    <citation type="submission" date="2015-02" db="EMBL/GenBank/DDBJ databases">
        <authorList>
            <person name="Ju K.-S."/>
            <person name="Doroghazi J.R."/>
            <person name="Metcalf W."/>
        </authorList>
    </citation>
    <scope>NUCLEOTIDE SEQUENCE [LARGE SCALE GENOMIC DNA]</scope>
    <source>
        <strain evidence="10 11">NRRL ISP-5550</strain>
    </source>
</reference>
<sequence length="436" mass="44899">MLGLLPRRAQALLAANAVNSFGAGLVMPFLLVYFGDVRGLDIRTGPAAIAITGLCSFCSGLVWGHLLDKFSYRIVMPVVMVIAGVGTSLYAVADRPWTALAVAALYGLGMGGVGTVTKTMFATVVPKEHRTLTFGLEFTLFNAFVGIGVLVGGLVAAGTLRSYQLLYVGDGLSFLITAVAFLVLLPKSAQPSRPQAAGDPDAPKPSYRTVLATPALALALLGMLLCATVSLSQFQSALPGYVTVNGAVTPRGISVAFVANVVVIVLAQFLLMPRLTKVRRSTLISASGVLSAASWACVYFAGLTSGTAAVVTLVAGVAIFSVAEVIVIPVVAALINGLVTDEVRGRTNALFSFVISGGMILGPLLTTALLDVDHGRVLIVVLAIGSLLVPLAGLRLRRSLTDEHDLPEAKAEAGSEAENATGTEAAPQGEPAAATA</sequence>
<keyword evidence="4 8" id="KW-0812">Transmembrane</keyword>
<dbReference type="SUPFAM" id="SSF103473">
    <property type="entry name" value="MFS general substrate transporter"/>
    <property type="match status" value="1"/>
</dbReference>
<feature type="transmembrane region" description="Helical" evidence="8">
    <location>
        <begin position="12"/>
        <end position="35"/>
    </location>
</feature>
<feature type="transmembrane region" description="Helical" evidence="8">
    <location>
        <begin position="308"/>
        <end position="338"/>
    </location>
</feature>
<comment type="subcellular location">
    <subcellularLocation>
        <location evidence="1">Cell membrane</location>
        <topology evidence="1">Multi-pass membrane protein</topology>
    </subcellularLocation>
</comment>